<evidence type="ECO:0000256" key="2">
    <source>
        <dbReference type="SAM" id="SignalP"/>
    </source>
</evidence>
<comment type="caution">
    <text evidence="3">The sequence shown here is derived from an EMBL/GenBank/DDBJ whole genome shotgun (WGS) entry which is preliminary data.</text>
</comment>
<organism evidence="3 4">
    <name type="scientific">Mycobacterium helveticum</name>
    <dbReference type="NCBI Taxonomy" id="2592811"/>
    <lineage>
        <taxon>Bacteria</taxon>
        <taxon>Bacillati</taxon>
        <taxon>Actinomycetota</taxon>
        <taxon>Actinomycetes</taxon>
        <taxon>Mycobacteriales</taxon>
        <taxon>Mycobacteriaceae</taxon>
        <taxon>Mycobacterium</taxon>
    </lineage>
</organism>
<accession>A0A557XN08</accession>
<keyword evidence="2" id="KW-0732">Signal</keyword>
<dbReference type="Proteomes" id="UP000320513">
    <property type="component" value="Unassembled WGS sequence"/>
</dbReference>
<evidence type="ECO:0000313" key="3">
    <source>
        <dbReference type="EMBL" id="TVS87225.1"/>
    </source>
</evidence>
<reference evidence="3 4" key="1">
    <citation type="submission" date="2019-07" db="EMBL/GenBank/DDBJ databases">
        <title>New Mycobacterium species.</title>
        <authorList>
            <person name="Tortoli E."/>
            <person name="Ghielmetti G."/>
            <person name="Friedel U."/>
            <person name="Trovato A."/>
        </authorList>
    </citation>
    <scope>NUCLEOTIDE SEQUENCE [LARGE SCALE GENOMIC DNA]</scope>
    <source>
        <strain evidence="3 4">16-83</strain>
    </source>
</reference>
<dbReference type="AlphaFoldDB" id="A0A557XN08"/>
<feature type="region of interest" description="Disordered" evidence="1">
    <location>
        <begin position="80"/>
        <end position="102"/>
    </location>
</feature>
<dbReference type="OrthoDB" id="4751832at2"/>
<sequence>MAPRTGRAAAVVCGVVALSAWVIGVAPGTAAATTVASASASPAPPTPRGALPVQPVGGGACIIGLNCGCIRNVTCPRPHARRPAVPNIGSDHRAAPTAPPTP</sequence>
<dbReference type="EMBL" id="VMQU01000069">
    <property type="protein sequence ID" value="TVS87225.1"/>
    <property type="molecule type" value="Genomic_DNA"/>
</dbReference>
<protein>
    <recommendedName>
        <fullName evidence="5">Secreted protein</fullName>
    </recommendedName>
</protein>
<evidence type="ECO:0000313" key="4">
    <source>
        <dbReference type="Proteomes" id="UP000320513"/>
    </source>
</evidence>
<keyword evidence="4" id="KW-1185">Reference proteome</keyword>
<dbReference type="RefSeq" id="WP_144952814.1">
    <property type="nucleotide sequence ID" value="NZ_VMQU01000069.1"/>
</dbReference>
<evidence type="ECO:0000256" key="1">
    <source>
        <dbReference type="SAM" id="MobiDB-lite"/>
    </source>
</evidence>
<gene>
    <name evidence="3" type="ORF">FPZ47_16260</name>
</gene>
<name>A0A557XN08_9MYCO</name>
<feature type="chain" id="PRO_5038841407" description="Secreted protein" evidence="2">
    <location>
        <begin position="32"/>
        <end position="102"/>
    </location>
</feature>
<feature type="signal peptide" evidence="2">
    <location>
        <begin position="1"/>
        <end position="31"/>
    </location>
</feature>
<proteinExistence type="predicted"/>
<evidence type="ECO:0008006" key="5">
    <source>
        <dbReference type="Google" id="ProtNLM"/>
    </source>
</evidence>